<name>A0AC61L4Q8_9EURY</name>
<dbReference type="EMBL" id="PQXF01000005">
    <property type="protein sequence ID" value="PXF61486.1"/>
    <property type="molecule type" value="Genomic_DNA"/>
</dbReference>
<comment type="caution">
    <text evidence="1">The sequence shown here is derived from an EMBL/GenBank/DDBJ whole genome shotgun (WGS) entry which is preliminary data.</text>
</comment>
<reference evidence="1" key="1">
    <citation type="submission" date="2018-01" db="EMBL/GenBank/DDBJ databases">
        <authorList>
            <person name="Krukenberg V."/>
        </authorList>
    </citation>
    <scope>NUCLEOTIDE SEQUENCE</scope>
    <source>
        <strain evidence="1">E20ANME2</strain>
    </source>
</reference>
<dbReference type="Proteomes" id="UP000248329">
    <property type="component" value="Unassembled WGS sequence"/>
</dbReference>
<organism evidence="1 2">
    <name type="scientific">Candidatus Methanogaster sp</name>
    <dbReference type="NCBI Taxonomy" id="3386292"/>
    <lineage>
        <taxon>Archaea</taxon>
        <taxon>Methanobacteriati</taxon>
        <taxon>Methanobacteriota</taxon>
        <taxon>Stenosarchaea group</taxon>
        <taxon>Methanomicrobia</taxon>
        <taxon>Methanosarcinales</taxon>
        <taxon>ANME-2 cluster</taxon>
        <taxon>Candidatus Methanogasteraceae</taxon>
        <taxon>Candidatus Methanogaster</taxon>
    </lineage>
</organism>
<protein>
    <submittedName>
        <fullName evidence="1">Uncharacterized protein</fullName>
    </submittedName>
</protein>
<evidence type="ECO:0000313" key="1">
    <source>
        <dbReference type="EMBL" id="PXF61486.1"/>
    </source>
</evidence>
<gene>
    <name evidence="1" type="ORF">C4B59_04430</name>
</gene>
<evidence type="ECO:0000313" key="2">
    <source>
        <dbReference type="Proteomes" id="UP000248329"/>
    </source>
</evidence>
<proteinExistence type="predicted"/>
<accession>A0AC61L4Q8</accession>
<sequence length="453" mass="53753">MDREFVINYLKTRNYWWQTRGVSQADKGIIREEYLEKIEEIEGLERIISLSGIRRSGKTTILYQYIDRLLKTRDPQKIVYASMDDLHGRIDSIHDLLNTYFELTGVDPVREDVYIILDEIHVRKEWQTQLKYYLDSRAACKFIVSGSSKTMLYKDASESLVGRIRFIDVFPLTFREFVEFNGVSLPEELRAGIDDFQELEKAYFSVITQKQRLVYLMNLYLEVGGYPEWFKIRDIERWYRVLVEDYFSLILFRDIVCVFRVKDAMLLERLARDIAMFSTERFTYKGLSERLGVDRETLKLYLYYLTSSMLLSIADVYTRARKAVEKREKKLYFCEEGLRKALTLDTDKGRSAENVVAWHLIKRGYGSKVFFKSYYWKNKHEVDFIYDDSVIILPVEVKYREHVKSIDAKGIVEFMRAFDQSTGIIVSMNEFRKDVIDGRAVLFIPTWFFLLVL</sequence>